<dbReference type="AlphaFoldDB" id="A0A644X9G3"/>
<comment type="caution">
    <text evidence="1">The sequence shown here is derived from an EMBL/GenBank/DDBJ whole genome shotgun (WGS) entry which is preliminary data.</text>
</comment>
<dbReference type="EMBL" id="VSSQ01001740">
    <property type="protein sequence ID" value="MPM10774.1"/>
    <property type="molecule type" value="Genomic_DNA"/>
</dbReference>
<protein>
    <submittedName>
        <fullName evidence="1">Uncharacterized protein</fullName>
    </submittedName>
</protein>
<evidence type="ECO:0000313" key="1">
    <source>
        <dbReference type="EMBL" id="MPM10774.1"/>
    </source>
</evidence>
<reference evidence="1" key="1">
    <citation type="submission" date="2019-08" db="EMBL/GenBank/DDBJ databases">
        <authorList>
            <person name="Kucharzyk K."/>
            <person name="Murdoch R.W."/>
            <person name="Higgins S."/>
            <person name="Loffler F."/>
        </authorList>
    </citation>
    <scope>NUCLEOTIDE SEQUENCE</scope>
</reference>
<gene>
    <name evidence="1" type="ORF">SDC9_57109</name>
</gene>
<sequence>MPVLAVHRDEELGFRQFHHQAQFLAAGVTGNMHVRHAVVNNLRAFLVELVDDAGNANLVARNGRGGDDDRVALTDIEAVRRGCHAEQPAHGLALAAGSDHADLVVAVAFELLYLDDALRRNLQVVQAHGNLHHLLHAAPLKADHAAVTDRNVRNLLDAVNVAGKGSNDDAPFRNVEIVFKRFANIPFALRVSRAFYVGAVAHQREHAARAVMRKADNVDRFAVDGRKVHLKVSGVNHRADGRVHRQRDRARD</sequence>
<organism evidence="1">
    <name type="scientific">bioreactor metagenome</name>
    <dbReference type="NCBI Taxonomy" id="1076179"/>
    <lineage>
        <taxon>unclassified sequences</taxon>
        <taxon>metagenomes</taxon>
        <taxon>ecological metagenomes</taxon>
    </lineage>
</organism>
<name>A0A644X9G3_9ZZZZ</name>
<accession>A0A644X9G3</accession>
<proteinExistence type="predicted"/>